<dbReference type="PROSITE" id="PS50835">
    <property type="entry name" value="IG_LIKE"/>
    <property type="match status" value="1"/>
</dbReference>
<reference evidence="2" key="1">
    <citation type="journal article" date="2023" name="Front. Mar. Sci.">
        <title>A new Merluccius polli reference genome to investigate the effects of global change in West African waters.</title>
        <authorList>
            <person name="Mateo J.L."/>
            <person name="Blanco-Fernandez C."/>
            <person name="Garcia-Vazquez E."/>
            <person name="Machado-Schiaffino G."/>
        </authorList>
    </citation>
    <scope>NUCLEOTIDE SEQUENCE</scope>
    <source>
        <strain evidence="2">C29</strain>
        <tissue evidence="2">Fin</tissue>
    </source>
</reference>
<dbReference type="InterPro" id="IPR050150">
    <property type="entry name" value="IgV_Light_Chain"/>
</dbReference>
<dbReference type="SUPFAM" id="SSF48726">
    <property type="entry name" value="Immunoglobulin"/>
    <property type="match status" value="1"/>
</dbReference>
<dbReference type="Proteomes" id="UP001174136">
    <property type="component" value="Unassembled WGS sequence"/>
</dbReference>
<evidence type="ECO:0000313" key="3">
    <source>
        <dbReference type="Proteomes" id="UP001174136"/>
    </source>
</evidence>
<dbReference type="InterPro" id="IPR007110">
    <property type="entry name" value="Ig-like_dom"/>
</dbReference>
<gene>
    <name evidence="2" type="primary">KV5AG</name>
    <name evidence="2" type="ORF">N1851_012842</name>
</gene>
<evidence type="ECO:0000313" key="2">
    <source>
        <dbReference type="EMBL" id="KAK0147680.1"/>
    </source>
</evidence>
<dbReference type="AlphaFoldDB" id="A0AA47P457"/>
<dbReference type="CDD" id="cd00099">
    <property type="entry name" value="IgV"/>
    <property type="match status" value="1"/>
</dbReference>
<dbReference type="InterPro" id="IPR013783">
    <property type="entry name" value="Ig-like_fold"/>
</dbReference>
<name>A0AA47P457_MERPO</name>
<dbReference type="InterPro" id="IPR013106">
    <property type="entry name" value="Ig_V-set"/>
</dbReference>
<organism evidence="2 3">
    <name type="scientific">Merluccius polli</name>
    <name type="common">Benguela hake</name>
    <name type="synonym">Merluccius cadenati</name>
    <dbReference type="NCBI Taxonomy" id="89951"/>
    <lineage>
        <taxon>Eukaryota</taxon>
        <taxon>Metazoa</taxon>
        <taxon>Chordata</taxon>
        <taxon>Craniata</taxon>
        <taxon>Vertebrata</taxon>
        <taxon>Euteleostomi</taxon>
        <taxon>Actinopterygii</taxon>
        <taxon>Neopterygii</taxon>
        <taxon>Teleostei</taxon>
        <taxon>Neoteleostei</taxon>
        <taxon>Acanthomorphata</taxon>
        <taxon>Zeiogadaria</taxon>
        <taxon>Gadariae</taxon>
        <taxon>Gadiformes</taxon>
        <taxon>Gadoidei</taxon>
        <taxon>Merlucciidae</taxon>
        <taxon>Merluccius</taxon>
    </lineage>
</organism>
<comment type="caution">
    <text evidence="2">The sequence shown here is derived from an EMBL/GenBank/DDBJ whole genome shotgun (WGS) entry which is preliminary data.</text>
</comment>
<feature type="domain" description="Ig-like" evidence="1">
    <location>
        <begin position="78"/>
        <end position="163"/>
    </location>
</feature>
<proteinExistence type="predicted"/>
<dbReference type="PANTHER" id="PTHR23267">
    <property type="entry name" value="IMMUNOGLOBULIN LIGHT CHAIN"/>
    <property type="match status" value="1"/>
</dbReference>
<keyword evidence="3" id="KW-1185">Reference proteome</keyword>
<dbReference type="Pfam" id="PF07686">
    <property type="entry name" value="V-set"/>
    <property type="match status" value="1"/>
</dbReference>
<dbReference type="EMBL" id="JAOPHQ010002287">
    <property type="protein sequence ID" value="KAK0147680.1"/>
    <property type="molecule type" value="Genomic_DNA"/>
</dbReference>
<dbReference type="SMART" id="SM00406">
    <property type="entry name" value="IGv"/>
    <property type="match status" value="1"/>
</dbReference>
<accession>A0AA47P457</accession>
<dbReference type="InterPro" id="IPR036179">
    <property type="entry name" value="Ig-like_dom_sf"/>
</dbReference>
<evidence type="ECO:0000259" key="1">
    <source>
        <dbReference type="PROSITE" id="PS50835"/>
    </source>
</evidence>
<dbReference type="SMART" id="SM00409">
    <property type="entry name" value="IG"/>
    <property type="match status" value="1"/>
</dbReference>
<sequence>MALLRSRGLLFLKINTHICKNAFDRGRSFFFITVFFLLPNTHTHTQSTEILNIGNFSDQSFMFVFLYFLVLIQTQEVPQLVVLKRAELGDTVTLHCELLNEYQLLLYWYKQSLGRIPQVVASIVYSSKRIYPHFESRVEVGEGTDFNLTISRINKEDEANYFCNQGSLYTSFWQNGTFLTVNGNISLSMFCFSLQQKKHTVMLKQFS</sequence>
<dbReference type="Gene3D" id="2.60.40.10">
    <property type="entry name" value="Immunoglobulins"/>
    <property type="match status" value="1"/>
</dbReference>
<protein>
    <submittedName>
        <fullName evidence="2">Ig kappa chain V-V region protein</fullName>
    </submittedName>
</protein>
<dbReference type="InterPro" id="IPR003599">
    <property type="entry name" value="Ig_sub"/>
</dbReference>